<dbReference type="Proteomes" id="UP000189670">
    <property type="component" value="Unassembled WGS sequence"/>
</dbReference>
<proteinExistence type="predicted"/>
<evidence type="ECO:0008006" key="3">
    <source>
        <dbReference type="Google" id="ProtNLM"/>
    </source>
</evidence>
<name>A0A1V1NVY4_9BACT</name>
<sequence length="134" mass="14692">MAIPNKPKSNVCAGDEINFILSNNEITGNVTDINGTLPPTDTIVKVYLYEFNAAKWIFKTTTDKSGNFVFKGLDGNTSYQLFFRAVGSLLESPGQWAGMDNIGVSKNDRTSASNMVPGNEINFKFTGEWNVGQQ</sequence>
<reference evidence="2" key="1">
    <citation type="submission" date="2012-11" db="EMBL/GenBank/DDBJ databases">
        <authorList>
            <person name="Lucero-Rivera Y.E."/>
            <person name="Tovar-Ramirez D."/>
        </authorList>
    </citation>
    <scope>NUCLEOTIDE SEQUENCE [LARGE SCALE GENOMIC DNA]</scope>
    <source>
        <strain evidence="2">Araruama</strain>
    </source>
</reference>
<evidence type="ECO:0000313" key="2">
    <source>
        <dbReference type="Proteomes" id="UP000189670"/>
    </source>
</evidence>
<comment type="caution">
    <text evidence="1">The sequence shown here is derived from an EMBL/GenBank/DDBJ whole genome shotgun (WGS) entry which is preliminary data.</text>
</comment>
<protein>
    <recommendedName>
        <fullName evidence="3">SD-repeat containing protein B domain-containing protein</fullName>
    </recommendedName>
</protein>
<dbReference type="AlphaFoldDB" id="A0A1V1NVY4"/>
<evidence type="ECO:0000313" key="1">
    <source>
        <dbReference type="EMBL" id="ETR66715.1"/>
    </source>
</evidence>
<gene>
    <name evidence="1" type="ORF">OMM_12440</name>
</gene>
<accession>A0A1V1NVY4</accession>
<organism evidence="1 2">
    <name type="scientific">Candidatus Magnetoglobus multicellularis str. Araruama</name>
    <dbReference type="NCBI Taxonomy" id="890399"/>
    <lineage>
        <taxon>Bacteria</taxon>
        <taxon>Pseudomonadati</taxon>
        <taxon>Thermodesulfobacteriota</taxon>
        <taxon>Desulfobacteria</taxon>
        <taxon>Desulfobacterales</taxon>
        <taxon>Desulfobacteraceae</taxon>
        <taxon>Candidatus Magnetoglobus</taxon>
    </lineage>
</organism>
<dbReference type="EMBL" id="ATBP01001797">
    <property type="protein sequence ID" value="ETR66715.1"/>
    <property type="molecule type" value="Genomic_DNA"/>
</dbReference>